<dbReference type="AlphaFoldDB" id="A0AA39UE59"/>
<sequence length="637" mass="72326">MNEDGYPNEDGDGPPASRFPQADQWGSEGTFMILSFVSVREAQPDDPQIDWCTQATTRVNIQVEEDILTDPDELSEVEVELEPPKSLKAVEDGRPSQDPMVLQVHARYLEFLVQLCEKTETTELTSHVRHDLPRVIHRAQSSRLNQDLRTTKDLDTYAFALVVYIWLVAAYRMQHGLPPSESLVIAFGSYMLSASAMVGEYCNVSFKELRLAVLYWEQRLNKASTRTVWTKEGWFRDIMELPPTNTFTRNDTATEYIQVLESEGKARLANLIMEQAAASHQSTPLNSYTQGPLSKKSWALSEIITILATMDTELLEALVDGSLPRKAEIPSGPISNALQSMSEQNPMPPSIYMNCICDRMGISPTPLQWQTVCHHMIDYVKGGVESDALAGTVDQLIHPSPNWPSSLAKKGLHRYTEWRSFIEGDGDRHPSHRHRDMIRHFVSEMQARVNADVGVGKGYVPFAAPVIEIGFSINPFARLKEHRQHQQSNYLMNLSEAMFQHLYRESFRLQQLVIYTCHRPSHPWFGEIIFTQLAQGYTEKAGGCSHYPAGRSNGSAYNRTSKKDWTKYEYNARRSGKLLRELETISNDAETRLRLTIEEKGQMKEAEDKELRLLDQLNDLLESTIDVIEEHGRSSSS</sequence>
<protein>
    <submittedName>
        <fullName evidence="2">Uncharacterized protein</fullName>
    </submittedName>
</protein>
<proteinExistence type="predicted"/>
<reference evidence="2" key="1">
    <citation type="submission" date="2023-03" db="EMBL/GenBank/DDBJ databases">
        <title>Complete genome of Cladonia borealis.</title>
        <authorList>
            <person name="Park H."/>
        </authorList>
    </citation>
    <scope>NUCLEOTIDE SEQUENCE</scope>
    <source>
        <strain evidence="2">ANT050790</strain>
    </source>
</reference>
<dbReference type="EMBL" id="JAFEKC020000002">
    <property type="protein sequence ID" value="KAK0516236.1"/>
    <property type="molecule type" value="Genomic_DNA"/>
</dbReference>
<organism evidence="2 3">
    <name type="scientific">Cladonia borealis</name>
    <dbReference type="NCBI Taxonomy" id="184061"/>
    <lineage>
        <taxon>Eukaryota</taxon>
        <taxon>Fungi</taxon>
        <taxon>Dikarya</taxon>
        <taxon>Ascomycota</taxon>
        <taxon>Pezizomycotina</taxon>
        <taxon>Lecanoromycetes</taxon>
        <taxon>OSLEUM clade</taxon>
        <taxon>Lecanoromycetidae</taxon>
        <taxon>Lecanorales</taxon>
        <taxon>Lecanorineae</taxon>
        <taxon>Cladoniaceae</taxon>
        <taxon>Cladonia</taxon>
    </lineage>
</organism>
<evidence type="ECO:0000256" key="1">
    <source>
        <dbReference type="SAM" id="MobiDB-lite"/>
    </source>
</evidence>
<evidence type="ECO:0000313" key="3">
    <source>
        <dbReference type="Proteomes" id="UP001166286"/>
    </source>
</evidence>
<gene>
    <name evidence="2" type="ORF">JMJ35_000839</name>
</gene>
<accession>A0AA39UE59</accession>
<feature type="region of interest" description="Disordered" evidence="1">
    <location>
        <begin position="1"/>
        <end position="24"/>
    </location>
</feature>
<evidence type="ECO:0000313" key="2">
    <source>
        <dbReference type="EMBL" id="KAK0516236.1"/>
    </source>
</evidence>
<dbReference type="Proteomes" id="UP001166286">
    <property type="component" value="Unassembled WGS sequence"/>
</dbReference>
<comment type="caution">
    <text evidence="2">The sequence shown here is derived from an EMBL/GenBank/DDBJ whole genome shotgun (WGS) entry which is preliminary data.</text>
</comment>
<name>A0AA39UE59_9LECA</name>
<feature type="compositionally biased region" description="Acidic residues" evidence="1">
    <location>
        <begin position="1"/>
        <end position="12"/>
    </location>
</feature>
<keyword evidence="3" id="KW-1185">Reference proteome</keyword>